<dbReference type="PANTHER" id="PTHR24257">
    <property type="entry name" value="CHYMOTRYPSIN-LIKE ELASTASE FAMILY MEMBER"/>
    <property type="match status" value="1"/>
</dbReference>
<organism evidence="10 11">
    <name type="scientific">Liparis tanakae</name>
    <name type="common">Tanaka's snailfish</name>
    <dbReference type="NCBI Taxonomy" id="230148"/>
    <lineage>
        <taxon>Eukaryota</taxon>
        <taxon>Metazoa</taxon>
        <taxon>Chordata</taxon>
        <taxon>Craniata</taxon>
        <taxon>Vertebrata</taxon>
        <taxon>Euteleostomi</taxon>
        <taxon>Actinopterygii</taxon>
        <taxon>Neopterygii</taxon>
        <taxon>Teleostei</taxon>
        <taxon>Neoteleostei</taxon>
        <taxon>Acanthomorphata</taxon>
        <taxon>Eupercaria</taxon>
        <taxon>Perciformes</taxon>
        <taxon>Cottioidei</taxon>
        <taxon>Cottales</taxon>
        <taxon>Liparidae</taxon>
        <taxon>Liparis</taxon>
    </lineage>
</organism>
<dbReference type="FunFam" id="2.40.10.10:FF:000068">
    <property type="entry name" value="transmembrane protease serine 2"/>
    <property type="match status" value="1"/>
</dbReference>
<keyword evidence="1 7" id="KW-0645">Protease</keyword>
<dbReference type="AlphaFoldDB" id="A0A4Z2FN02"/>
<protein>
    <submittedName>
        <fullName evidence="10">Chymotrypsin-C</fullName>
    </submittedName>
</protein>
<evidence type="ECO:0000256" key="4">
    <source>
        <dbReference type="ARBA" id="ARBA00022825"/>
    </source>
</evidence>
<dbReference type="SMART" id="SM00020">
    <property type="entry name" value="Tryp_SPc"/>
    <property type="match status" value="1"/>
</dbReference>
<dbReference type="EMBL" id="SRLO01001051">
    <property type="protein sequence ID" value="TNN42230.1"/>
    <property type="molecule type" value="Genomic_DNA"/>
</dbReference>
<dbReference type="InterPro" id="IPR033116">
    <property type="entry name" value="TRYPSIN_SER"/>
</dbReference>
<dbReference type="PROSITE" id="PS00135">
    <property type="entry name" value="TRYPSIN_SER"/>
    <property type="match status" value="1"/>
</dbReference>
<dbReference type="InterPro" id="IPR001254">
    <property type="entry name" value="Trypsin_dom"/>
</dbReference>
<evidence type="ECO:0000256" key="7">
    <source>
        <dbReference type="RuleBase" id="RU363034"/>
    </source>
</evidence>
<dbReference type="GO" id="GO:0005615">
    <property type="term" value="C:extracellular space"/>
    <property type="evidence" value="ECO:0007669"/>
    <property type="project" value="TreeGrafter"/>
</dbReference>
<feature type="domain" description="Peptidase S1" evidence="9">
    <location>
        <begin position="93"/>
        <end position="331"/>
    </location>
</feature>
<keyword evidence="8" id="KW-1133">Transmembrane helix</keyword>
<dbReference type="CDD" id="cd00190">
    <property type="entry name" value="Tryp_SPc"/>
    <property type="match status" value="1"/>
</dbReference>
<keyword evidence="5" id="KW-0865">Zymogen</keyword>
<dbReference type="InterPro" id="IPR009003">
    <property type="entry name" value="Peptidase_S1_PA"/>
</dbReference>
<dbReference type="PROSITE" id="PS00134">
    <property type="entry name" value="TRYPSIN_HIS"/>
    <property type="match status" value="1"/>
</dbReference>
<dbReference type="GO" id="GO:0004252">
    <property type="term" value="F:serine-type endopeptidase activity"/>
    <property type="evidence" value="ECO:0007669"/>
    <property type="project" value="InterPro"/>
</dbReference>
<keyword evidence="3 7" id="KW-0378">Hydrolase</keyword>
<keyword evidence="8" id="KW-0812">Transmembrane</keyword>
<keyword evidence="6" id="KW-1015">Disulfide bond</keyword>
<dbReference type="PANTHER" id="PTHR24257:SF31">
    <property type="entry name" value="ELASTASE 3 LIKE ISOFORM X1"/>
    <property type="match status" value="1"/>
</dbReference>
<keyword evidence="8" id="KW-0472">Membrane</keyword>
<dbReference type="OrthoDB" id="10061449at2759"/>
<evidence type="ECO:0000256" key="6">
    <source>
        <dbReference type="ARBA" id="ARBA00023157"/>
    </source>
</evidence>
<evidence type="ECO:0000256" key="8">
    <source>
        <dbReference type="SAM" id="Phobius"/>
    </source>
</evidence>
<dbReference type="Proteomes" id="UP000314294">
    <property type="component" value="Unassembled WGS sequence"/>
</dbReference>
<evidence type="ECO:0000256" key="3">
    <source>
        <dbReference type="ARBA" id="ARBA00022801"/>
    </source>
</evidence>
<dbReference type="InterPro" id="IPR001314">
    <property type="entry name" value="Peptidase_S1A"/>
</dbReference>
<accession>A0A4Z2FN02</accession>
<evidence type="ECO:0000313" key="11">
    <source>
        <dbReference type="Proteomes" id="UP000314294"/>
    </source>
</evidence>
<dbReference type="Pfam" id="PF00089">
    <property type="entry name" value="Trypsin"/>
    <property type="match status" value="1"/>
</dbReference>
<keyword evidence="4 7" id="KW-0720">Serine protease</keyword>
<dbReference type="PROSITE" id="PS50240">
    <property type="entry name" value="TRYPSIN_DOM"/>
    <property type="match status" value="1"/>
</dbReference>
<dbReference type="Gene3D" id="2.40.10.10">
    <property type="entry name" value="Trypsin-like serine proteases"/>
    <property type="match status" value="2"/>
</dbReference>
<keyword evidence="2" id="KW-0732">Signal</keyword>
<gene>
    <name evidence="10" type="primary">CTRC_1</name>
    <name evidence="10" type="ORF">EYF80_047605</name>
</gene>
<name>A0A4Z2FN02_9TELE</name>
<sequence length="468" mass="50307">MYQGRYGLHASPDPHCHWSSSLAGGRGAPMGARVAASGLGVAGGGTFKTARWPRCARTEASINMIPIVLASLLIASALGCGTPPIEPLTESRVVNGVDAKPHSWPWQVSLQYERDGAWRHTCGGSLIAANWVMTAAHCINAKLSYRVFVGKHNLLGEEAGSKAILPEKMIVHEKWNQIFVAFGNDIALIKLSEPVTLSDQVQLACIPAAGTVLSNLYPCYVTGWGRLYTGGPIAENLQQALMPVADHATCSQPGWWGIAVRTTMVCAGGDGIVAGCNGDSGGPLSCKNPAGTWEVHGITSFVSGLGCNYKNKPTVFTRVSAFNAWLDQPLRSVAPRLSPVTGNRSGLHHRLDRIITPVPRSRVRERSLWPWRHAVDVRPDSEVSRAPDESGGGSSVAMEHDLRTGLSVWAIIAIVCNSVVAVLILILFVILYKACQVPSQQEKMAVFTAMPEKKKIPEQKYLLTAARA</sequence>
<evidence type="ECO:0000256" key="2">
    <source>
        <dbReference type="ARBA" id="ARBA00022729"/>
    </source>
</evidence>
<dbReference type="FunFam" id="2.40.10.10:FF:000017">
    <property type="entry name" value="Chymotrypsin-like elastase family member 1"/>
    <property type="match status" value="1"/>
</dbReference>
<evidence type="ECO:0000256" key="5">
    <source>
        <dbReference type="ARBA" id="ARBA00023145"/>
    </source>
</evidence>
<evidence type="ECO:0000256" key="1">
    <source>
        <dbReference type="ARBA" id="ARBA00022670"/>
    </source>
</evidence>
<dbReference type="SUPFAM" id="SSF50494">
    <property type="entry name" value="Trypsin-like serine proteases"/>
    <property type="match status" value="1"/>
</dbReference>
<dbReference type="InterPro" id="IPR050850">
    <property type="entry name" value="Peptidase_S1_Elastase_sf"/>
</dbReference>
<evidence type="ECO:0000313" key="10">
    <source>
        <dbReference type="EMBL" id="TNN42230.1"/>
    </source>
</evidence>
<dbReference type="PRINTS" id="PR00722">
    <property type="entry name" value="CHYMOTRYPSIN"/>
</dbReference>
<dbReference type="GO" id="GO:0006508">
    <property type="term" value="P:proteolysis"/>
    <property type="evidence" value="ECO:0007669"/>
    <property type="project" value="UniProtKB-KW"/>
</dbReference>
<dbReference type="InterPro" id="IPR043504">
    <property type="entry name" value="Peptidase_S1_PA_chymotrypsin"/>
</dbReference>
<feature type="transmembrane region" description="Helical" evidence="8">
    <location>
        <begin position="408"/>
        <end position="432"/>
    </location>
</feature>
<keyword evidence="11" id="KW-1185">Reference proteome</keyword>
<reference evidence="10 11" key="1">
    <citation type="submission" date="2019-03" db="EMBL/GenBank/DDBJ databases">
        <title>First draft genome of Liparis tanakae, snailfish: a comprehensive survey of snailfish specific genes.</title>
        <authorList>
            <person name="Kim W."/>
            <person name="Song I."/>
            <person name="Jeong J.-H."/>
            <person name="Kim D."/>
            <person name="Kim S."/>
            <person name="Ryu S."/>
            <person name="Song J.Y."/>
            <person name="Lee S.K."/>
        </authorList>
    </citation>
    <scope>NUCLEOTIDE SEQUENCE [LARGE SCALE GENOMIC DNA]</scope>
    <source>
        <tissue evidence="10">Muscle</tissue>
    </source>
</reference>
<evidence type="ECO:0000259" key="9">
    <source>
        <dbReference type="PROSITE" id="PS50240"/>
    </source>
</evidence>
<dbReference type="InterPro" id="IPR018114">
    <property type="entry name" value="TRYPSIN_HIS"/>
</dbReference>
<proteinExistence type="predicted"/>
<comment type="caution">
    <text evidence="10">The sequence shown here is derived from an EMBL/GenBank/DDBJ whole genome shotgun (WGS) entry which is preliminary data.</text>
</comment>